<gene>
    <name evidence="1" type="ORF">XAT740_LOCUS6155</name>
</gene>
<dbReference type="Proteomes" id="UP000663828">
    <property type="component" value="Unassembled WGS sequence"/>
</dbReference>
<evidence type="ECO:0000313" key="2">
    <source>
        <dbReference type="Proteomes" id="UP000663828"/>
    </source>
</evidence>
<comment type="caution">
    <text evidence="1">The sequence shown here is derived from an EMBL/GenBank/DDBJ whole genome shotgun (WGS) entry which is preliminary data.</text>
</comment>
<accession>A0A813XG32</accession>
<proteinExistence type="predicted"/>
<dbReference type="AlphaFoldDB" id="A0A813XG32"/>
<keyword evidence="2" id="KW-1185">Reference proteome</keyword>
<organism evidence="1 2">
    <name type="scientific">Adineta ricciae</name>
    <name type="common">Rotifer</name>
    <dbReference type="NCBI Taxonomy" id="249248"/>
    <lineage>
        <taxon>Eukaryota</taxon>
        <taxon>Metazoa</taxon>
        <taxon>Spiralia</taxon>
        <taxon>Gnathifera</taxon>
        <taxon>Rotifera</taxon>
        <taxon>Eurotatoria</taxon>
        <taxon>Bdelloidea</taxon>
        <taxon>Adinetida</taxon>
        <taxon>Adinetidae</taxon>
        <taxon>Adineta</taxon>
    </lineage>
</organism>
<name>A0A813XG32_ADIRI</name>
<reference evidence="1" key="1">
    <citation type="submission" date="2021-02" db="EMBL/GenBank/DDBJ databases">
        <authorList>
            <person name="Nowell W R."/>
        </authorList>
    </citation>
    <scope>NUCLEOTIDE SEQUENCE</scope>
</reference>
<protein>
    <submittedName>
        <fullName evidence="1">Uncharacterized protein</fullName>
    </submittedName>
</protein>
<sequence>MADAPVYIVSLCDELLLTIYNRPDNVNVLYSLIGVSRKIDELVGGITFTQYVGPSRINFKKKSILDRFCLDLLPRVRHNNQSLTLNVSLIDHVFRIGYYSELHKLALLNDQWYVI</sequence>
<dbReference type="EMBL" id="CAJNOR010000277">
    <property type="protein sequence ID" value="CAF0864313.1"/>
    <property type="molecule type" value="Genomic_DNA"/>
</dbReference>
<evidence type="ECO:0000313" key="1">
    <source>
        <dbReference type="EMBL" id="CAF0864313.1"/>
    </source>
</evidence>